<evidence type="ECO:0000256" key="1">
    <source>
        <dbReference type="ARBA" id="ARBA00004496"/>
    </source>
</evidence>
<dbReference type="Gene3D" id="3.30.70.270">
    <property type="match status" value="1"/>
</dbReference>
<dbReference type="Gene3D" id="3.30.1490.100">
    <property type="entry name" value="DNA polymerase, Y-family, little finger domain"/>
    <property type="match status" value="1"/>
</dbReference>
<dbReference type="EC" id="2.7.7.7" evidence="17"/>
<dbReference type="InterPro" id="IPR053848">
    <property type="entry name" value="IMS_HHH_1"/>
</dbReference>
<comment type="function">
    <text evidence="15 17">Poorly processive, error-prone DNA polymerase involved in untargeted mutagenesis. Copies undamaged DNA at stalled replication forks, which arise in vivo from mismatched or misaligned primer ends. These misaligned primers can be extended by PolIV. Exhibits no 3'-5' exonuclease (proofreading) activity. May be involved in translesional synthesis, in conjunction with the beta clamp from PolIII.</text>
</comment>
<evidence type="ECO:0000256" key="13">
    <source>
        <dbReference type="ARBA" id="ARBA00023125"/>
    </source>
</evidence>
<evidence type="ECO:0000256" key="6">
    <source>
        <dbReference type="ARBA" id="ARBA00022679"/>
    </source>
</evidence>
<dbReference type="NCBIfam" id="NF002677">
    <property type="entry name" value="PRK02406.1"/>
    <property type="match status" value="1"/>
</dbReference>
<dbReference type="GO" id="GO:0003887">
    <property type="term" value="F:DNA-directed DNA polymerase activity"/>
    <property type="evidence" value="ECO:0007669"/>
    <property type="project" value="UniProtKB-UniRule"/>
</dbReference>
<keyword evidence="12 17" id="KW-0239">DNA-directed DNA polymerase</keyword>
<evidence type="ECO:0000256" key="18">
    <source>
        <dbReference type="SAM" id="MobiDB-lite"/>
    </source>
</evidence>
<evidence type="ECO:0000256" key="12">
    <source>
        <dbReference type="ARBA" id="ARBA00022932"/>
    </source>
</evidence>
<gene>
    <name evidence="17 20" type="primary">dinB</name>
    <name evidence="20" type="ORF">L0M99_00770</name>
</gene>
<dbReference type="GO" id="GO:0003684">
    <property type="term" value="F:damaged DNA binding"/>
    <property type="evidence" value="ECO:0007669"/>
    <property type="project" value="InterPro"/>
</dbReference>
<evidence type="ECO:0000313" key="20">
    <source>
        <dbReference type="EMBL" id="MCG4617029.1"/>
    </source>
</evidence>
<comment type="cofactor">
    <cofactor evidence="17">
        <name>Mg(2+)</name>
        <dbReference type="ChEBI" id="CHEBI:18420"/>
    </cofactor>
    <text evidence="17">Binds 2 magnesium ions per subunit.</text>
</comment>
<dbReference type="GO" id="GO:0006261">
    <property type="term" value="P:DNA-templated DNA replication"/>
    <property type="evidence" value="ECO:0007669"/>
    <property type="project" value="UniProtKB-UniRule"/>
</dbReference>
<sequence>MSKAPQSAAAKKDWGSDDSGTNILHVDMDAFFVEAEILRDPTLRGKPVIVGGKSNRGVVSSASYEARAHGVHAAMPVSQAKRMCPQAIVVASGHGYYSQLSKKVMRILGEITPVMEQISIDEAFLEVSGARRRLGTPLEIAHLLRKRIREELSLPASIGIGANKLVAKIASAHAKPDGVLLIPADKTRDFLQILPVGAIPGIGAAAGAKLERKGIETVGQMTTLSISQLNSLFGKALGVRLYQLCRGQDSRRVGAGSKEKSIGTEITFTLDVHSRETIAATLLDQAHQCAARLRANDLLAGNVTIKIRAADFRTWTRSHTLSQPTDVAREIARQALELFAKEHMPKGGIRLVGVTTKELISATSGVQLAWGSDSRGRATEIAMDRIHQKFGTTSLRPATLVTPGKNSGAPSYETESD</sequence>
<dbReference type="GO" id="GO:0006281">
    <property type="term" value="P:DNA repair"/>
    <property type="evidence" value="ECO:0007669"/>
    <property type="project" value="UniProtKB-UniRule"/>
</dbReference>
<keyword evidence="9 17" id="KW-0479">Metal-binding</keyword>
<keyword evidence="11 17" id="KW-0460">Magnesium</keyword>
<keyword evidence="6 17" id="KW-0808">Transferase</keyword>
<proteinExistence type="inferred from homology"/>
<dbReference type="InterPro" id="IPR017961">
    <property type="entry name" value="DNA_pol_Y-fam_little_finger"/>
</dbReference>
<dbReference type="InterPro" id="IPR043502">
    <property type="entry name" value="DNA/RNA_pol_sf"/>
</dbReference>
<keyword evidence="4 17" id="KW-0515">Mutator protein</keyword>
<dbReference type="RefSeq" id="WP_024058616.1">
    <property type="nucleotide sequence ID" value="NZ_CBCTPO010000004.1"/>
</dbReference>
<evidence type="ECO:0000256" key="8">
    <source>
        <dbReference type="ARBA" id="ARBA00022705"/>
    </source>
</evidence>
<keyword evidence="10 17" id="KW-0227">DNA damage</keyword>
<dbReference type="HAMAP" id="MF_01113">
    <property type="entry name" value="DNApol_IV"/>
    <property type="match status" value="1"/>
</dbReference>
<evidence type="ECO:0000256" key="2">
    <source>
        <dbReference type="ARBA" id="ARBA00010945"/>
    </source>
</evidence>
<dbReference type="InterPro" id="IPR001126">
    <property type="entry name" value="UmuC"/>
</dbReference>
<dbReference type="InterPro" id="IPR022880">
    <property type="entry name" value="DNApol_IV"/>
</dbReference>
<dbReference type="GO" id="GO:0042276">
    <property type="term" value="P:error-prone translesion synthesis"/>
    <property type="evidence" value="ECO:0007669"/>
    <property type="project" value="TreeGrafter"/>
</dbReference>
<comment type="catalytic activity">
    <reaction evidence="16 17">
        <text>DNA(n) + a 2'-deoxyribonucleoside 5'-triphosphate = DNA(n+1) + diphosphate</text>
        <dbReference type="Rhea" id="RHEA:22508"/>
        <dbReference type="Rhea" id="RHEA-COMP:17339"/>
        <dbReference type="Rhea" id="RHEA-COMP:17340"/>
        <dbReference type="ChEBI" id="CHEBI:33019"/>
        <dbReference type="ChEBI" id="CHEBI:61560"/>
        <dbReference type="ChEBI" id="CHEBI:173112"/>
        <dbReference type="EC" id="2.7.7.7"/>
    </reaction>
</comment>
<dbReference type="PANTHER" id="PTHR11076:SF33">
    <property type="entry name" value="DNA POLYMERASE KAPPA"/>
    <property type="match status" value="1"/>
</dbReference>
<evidence type="ECO:0000256" key="7">
    <source>
        <dbReference type="ARBA" id="ARBA00022695"/>
    </source>
</evidence>
<comment type="subcellular location">
    <subcellularLocation>
        <location evidence="1 17">Cytoplasm</location>
    </subcellularLocation>
</comment>
<keyword evidence="5 17" id="KW-0963">Cytoplasm</keyword>
<feature type="binding site" evidence="17">
    <location>
        <position position="27"/>
    </location>
    <ligand>
        <name>Mg(2+)</name>
        <dbReference type="ChEBI" id="CHEBI:18420"/>
    </ligand>
</feature>
<dbReference type="FunFam" id="3.30.1490.100:FF:000004">
    <property type="entry name" value="DNA polymerase IV"/>
    <property type="match status" value="1"/>
</dbReference>
<dbReference type="Pfam" id="PF00817">
    <property type="entry name" value="IMS"/>
    <property type="match status" value="1"/>
</dbReference>
<keyword evidence="7 17" id="KW-0548">Nucleotidyltransferase</keyword>
<evidence type="ECO:0000256" key="10">
    <source>
        <dbReference type="ARBA" id="ARBA00022763"/>
    </source>
</evidence>
<dbReference type="Gene3D" id="3.40.1170.60">
    <property type="match status" value="1"/>
</dbReference>
<comment type="similarity">
    <text evidence="2 17">Belongs to the DNA polymerase type-Y family.</text>
</comment>
<accession>A0AAJ1BA93</accession>
<feature type="active site" evidence="17">
    <location>
        <position position="122"/>
    </location>
</feature>
<keyword evidence="14 17" id="KW-0234">DNA repair</keyword>
<dbReference type="Gene3D" id="1.10.150.20">
    <property type="entry name" value="5' to 3' exonuclease, C-terminal subdomain"/>
    <property type="match status" value="1"/>
</dbReference>
<dbReference type="Pfam" id="PF21999">
    <property type="entry name" value="IMS_HHH_1"/>
    <property type="match status" value="1"/>
</dbReference>
<dbReference type="Proteomes" id="UP001200537">
    <property type="component" value="Unassembled WGS sequence"/>
</dbReference>
<protein>
    <recommendedName>
        <fullName evidence="17">DNA polymerase IV</fullName>
        <shortName evidence="17">Pol IV</shortName>
        <ecNumber evidence="17">2.7.7.7</ecNumber>
    </recommendedName>
</protein>
<evidence type="ECO:0000256" key="5">
    <source>
        <dbReference type="ARBA" id="ARBA00022490"/>
    </source>
</evidence>
<evidence type="ECO:0000256" key="15">
    <source>
        <dbReference type="ARBA" id="ARBA00025589"/>
    </source>
</evidence>
<dbReference type="GO" id="GO:0009432">
    <property type="term" value="P:SOS response"/>
    <property type="evidence" value="ECO:0007669"/>
    <property type="project" value="TreeGrafter"/>
</dbReference>
<dbReference type="PANTHER" id="PTHR11076">
    <property type="entry name" value="DNA REPAIR POLYMERASE UMUC / TRANSFERASE FAMILY MEMBER"/>
    <property type="match status" value="1"/>
</dbReference>
<dbReference type="Pfam" id="PF11799">
    <property type="entry name" value="IMS_C"/>
    <property type="match status" value="1"/>
</dbReference>
<keyword evidence="13 17" id="KW-0238">DNA-binding</keyword>
<comment type="subunit">
    <text evidence="3 17">Monomer.</text>
</comment>
<evidence type="ECO:0000256" key="17">
    <source>
        <dbReference type="HAMAP-Rule" id="MF_01113"/>
    </source>
</evidence>
<reference evidence="20" key="1">
    <citation type="submission" date="2022-01" db="EMBL/GenBank/DDBJ databases">
        <title>Collection of gut derived symbiotic bacterial strains cultured from healthy donors.</title>
        <authorList>
            <person name="Lin H."/>
            <person name="Kohout C."/>
            <person name="Waligurski E."/>
            <person name="Pamer E.G."/>
        </authorList>
    </citation>
    <scope>NUCLEOTIDE SEQUENCE</scope>
    <source>
        <strain evidence="20">DFI.7.46</strain>
    </source>
</reference>
<evidence type="ECO:0000313" key="21">
    <source>
        <dbReference type="Proteomes" id="UP001200537"/>
    </source>
</evidence>
<feature type="domain" description="UmuC" evidence="19">
    <location>
        <begin position="23"/>
        <end position="203"/>
    </location>
</feature>
<organism evidence="20 21">
    <name type="scientific">Varibaculum cambriense</name>
    <dbReference type="NCBI Taxonomy" id="184870"/>
    <lineage>
        <taxon>Bacteria</taxon>
        <taxon>Bacillati</taxon>
        <taxon>Actinomycetota</taxon>
        <taxon>Actinomycetes</taxon>
        <taxon>Actinomycetales</taxon>
        <taxon>Actinomycetaceae</taxon>
        <taxon>Varibaculum</taxon>
    </lineage>
</organism>
<dbReference type="SUPFAM" id="SSF56672">
    <property type="entry name" value="DNA/RNA polymerases"/>
    <property type="match status" value="1"/>
</dbReference>
<dbReference type="InterPro" id="IPR036775">
    <property type="entry name" value="DNA_pol_Y-fam_lit_finger_sf"/>
</dbReference>
<dbReference type="FunFam" id="3.40.1170.60:FF:000001">
    <property type="entry name" value="DNA polymerase IV"/>
    <property type="match status" value="1"/>
</dbReference>
<feature type="region of interest" description="Disordered" evidence="18">
    <location>
        <begin position="394"/>
        <end position="417"/>
    </location>
</feature>
<evidence type="ECO:0000259" key="19">
    <source>
        <dbReference type="PROSITE" id="PS50173"/>
    </source>
</evidence>
<evidence type="ECO:0000256" key="16">
    <source>
        <dbReference type="ARBA" id="ARBA00049244"/>
    </source>
</evidence>
<evidence type="ECO:0000256" key="11">
    <source>
        <dbReference type="ARBA" id="ARBA00022842"/>
    </source>
</evidence>
<dbReference type="InterPro" id="IPR050116">
    <property type="entry name" value="DNA_polymerase-Y"/>
</dbReference>
<evidence type="ECO:0000256" key="14">
    <source>
        <dbReference type="ARBA" id="ARBA00023204"/>
    </source>
</evidence>
<dbReference type="GO" id="GO:0000287">
    <property type="term" value="F:magnesium ion binding"/>
    <property type="evidence" value="ECO:0007669"/>
    <property type="project" value="UniProtKB-UniRule"/>
</dbReference>
<name>A0AAJ1BA93_9ACTO</name>
<comment type="caution">
    <text evidence="20">The sequence shown here is derived from an EMBL/GenBank/DDBJ whole genome shotgun (WGS) entry which is preliminary data.</text>
</comment>
<feature type="binding site" evidence="17">
    <location>
        <position position="121"/>
    </location>
    <ligand>
        <name>Mg(2+)</name>
        <dbReference type="ChEBI" id="CHEBI:18420"/>
    </ligand>
</feature>
<dbReference type="EMBL" id="JAKNHJ010000001">
    <property type="protein sequence ID" value="MCG4617029.1"/>
    <property type="molecule type" value="Genomic_DNA"/>
</dbReference>
<dbReference type="CDD" id="cd03586">
    <property type="entry name" value="PolY_Pol_IV_kappa"/>
    <property type="match status" value="1"/>
</dbReference>
<dbReference type="GO" id="GO:0005829">
    <property type="term" value="C:cytosol"/>
    <property type="evidence" value="ECO:0007669"/>
    <property type="project" value="TreeGrafter"/>
</dbReference>
<dbReference type="InterPro" id="IPR043128">
    <property type="entry name" value="Rev_trsase/Diguanyl_cyclase"/>
</dbReference>
<evidence type="ECO:0000256" key="3">
    <source>
        <dbReference type="ARBA" id="ARBA00011245"/>
    </source>
</evidence>
<dbReference type="SUPFAM" id="SSF100879">
    <property type="entry name" value="Lesion bypass DNA polymerase (Y-family), little finger domain"/>
    <property type="match status" value="1"/>
</dbReference>
<evidence type="ECO:0000256" key="9">
    <source>
        <dbReference type="ARBA" id="ARBA00022723"/>
    </source>
</evidence>
<evidence type="ECO:0000256" key="4">
    <source>
        <dbReference type="ARBA" id="ARBA00022457"/>
    </source>
</evidence>
<dbReference type="AlphaFoldDB" id="A0AAJ1BA93"/>
<keyword evidence="8 17" id="KW-0235">DNA replication</keyword>
<feature type="site" description="Substrate discrimination" evidence="17">
    <location>
        <position position="32"/>
    </location>
</feature>
<dbReference type="PROSITE" id="PS50173">
    <property type="entry name" value="UMUC"/>
    <property type="match status" value="1"/>
</dbReference>